<evidence type="ECO:0000313" key="2">
    <source>
        <dbReference type="Proteomes" id="UP000027982"/>
    </source>
</evidence>
<accession>A0A068NT20</accession>
<dbReference type="Proteomes" id="UP000027982">
    <property type="component" value="Chromosome"/>
</dbReference>
<dbReference type="HOGENOM" id="CLU_2824782_0_0_0"/>
<gene>
    <name evidence="1" type="ORF">OP10G_1411</name>
</gene>
<name>A0A068NT20_FIMGI</name>
<keyword evidence="2" id="KW-1185">Reference proteome</keyword>
<evidence type="ECO:0000313" key="1">
    <source>
        <dbReference type="EMBL" id="AIE84779.1"/>
    </source>
</evidence>
<reference evidence="1 2" key="1">
    <citation type="journal article" date="2014" name="PLoS ONE">
        <title>The first complete genome sequence of the class fimbriimonadia in the phylum armatimonadetes.</title>
        <authorList>
            <person name="Hu Z.Y."/>
            <person name="Wang Y.Z."/>
            <person name="Im W.T."/>
            <person name="Wang S.Y."/>
            <person name="Zhao G.P."/>
            <person name="Zheng H.J."/>
            <person name="Quan Z.X."/>
        </authorList>
    </citation>
    <scope>NUCLEOTIDE SEQUENCE [LARGE SCALE GENOMIC DNA]</scope>
    <source>
        <strain evidence="1">Gsoil 348</strain>
    </source>
</reference>
<dbReference type="EMBL" id="CP007139">
    <property type="protein sequence ID" value="AIE84779.1"/>
    <property type="molecule type" value="Genomic_DNA"/>
</dbReference>
<sequence>MAHKPFLAWDGYEYRDVQDENGIDLELLRSNLELSLDERVAKHRSLAEWVIQLQNATRTARSARSA</sequence>
<organism evidence="1 2">
    <name type="scientific">Fimbriimonas ginsengisoli Gsoil 348</name>
    <dbReference type="NCBI Taxonomy" id="661478"/>
    <lineage>
        <taxon>Bacteria</taxon>
        <taxon>Bacillati</taxon>
        <taxon>Armatimonadota</taxon>
        <taxon>Fimbriimonadia</taxon>
        <taxon>Fimbriimonadales</taxon>
        <taxon>Fimbriimonadaceae</taxon>
        <taxon>Fimbriimonas</taxon>
    </lineage>
</organism>
<dbReference type="KEGG" id="fgi:OP10G_1411"/>
<dbReference type="AlphaFoldDB" id="A0A068NT20"/>
<dbReference type="RefSeq" id="WP_025226606.1">
    <property type="nucleotide sequence ID" value="NZ_CP007139.1"/>
</dbReference>
<proteinExistence type="predicted"/>
<protein>
    <submittedName>
        <fullName evidence="1">Uncharacterized protein</fullName>
    </submittedName>
</protein>
<dbReference type="STRING" id="661478.OP10G_1411"/>